<keyword evidence="2" id="KW-1185">Reference proteome</keyword>
<evidence type="ECO:0000313" key="2">
    <source>
        <dbReference type="Proteomes" id="UP000282818"/>
    </source>
</evidence>
<protein>
    <submittedName>
        <fullName evidence="1">Excinuclease ABC subunit C</fullName>
    </submittedName>
</protein>
<dbReference type="AlphaFoldDB" id="A0A437Q4K7"/>
<dbReference type="RefSeq" id="WP_127695854.1">
    <property type="nucleotide sequence ID" value="NZ_SACQ01000010.1"/>
</dbReference>
<name>A0A437Q4K7_9GAMM</name>
<comment type="caution">
    <text evidence="1">The sequence shown here is derived from an EMBL/GenBank/DDBJ whole genome shotgun (WGS) entry which is preliminary data.</text>
</comment>
<proteinExistence type="predicted"/>
<dbReference type="EMBL" id="SACQ01000010">
    <property type="protein sequence ID" value="RVU29412.1"/>
    <property type="molecule type" value="Genomic_DNA"/>
</dbReference>
<organism evidence="1 2">
    <name type="scientific">Neptunomonas marina</name>
    <dbReference type="NCBI Taxonomy" id="1815562"/>
    <lineage>
        <taxon>Bacteria</taxon>
        <taxon>Pseudomonadati</taxon>
        <taxon>Pseudomonadota</taxon>
        <taxon>Gammaproteobacteria</taxon>
        <taxon>Oceanospirillales</taxon>
        <taxon>Oceanospirillaceae</taxon>
        <taxon>Neptunomonas</taxon>
    </lineage>
</organism>
<reference evidence="1 2" key="1">
    <citation type="submission" date="2019-01" db="EMBL/GenBank/DDBJ databases">
        <authorList>
            <person name="Chen W.-M."/>
        </authorList>
    </citation>
    <scope>NUCLEOTIDE SEQUENCE [LARGE SCALE GENOMIC DNA]</scope>
    <source>
        <strain evidence="1 2">HPM-16</strain>
    </source>
</reference>
<accession>A0A437Q4K7</accession>
<gene>
    <name evidence="1" type="ORF">EOE65_16725</name>
</gene>
<dbReference type="Proteomes" id="UP000282818">
    <property type="component" value="Unassembled WGS sequence"/>
</dbReference>
<sequence length="98" mass="10921">MSRETLSAIRREDLAPLASDTNINTILMNGAQIALSKLKRAPHFNARLYYYAEIGVFLEVSLSRGAGISDGTREALKEIHTEATHIHMQANKARREAK</sequence>
<evidence type="ECO:0000313" key="1">
    <source>
        <dbReference type="EMBL" id="RVU29412.1"/>
    </source>
</evidence>